<sequence length="69" mass="7831">MDKRRRDIDYYTQRLADAERLAETTQSASARLVHADLARLYRERLSDLQGTRDGGEGSEANDRGSHHDG</sequence>
<accession>A0ABT6N2C5</accession>
<feature type="region of interest" description="Disordered" evidence="1">
    <location>
        <begin position="45"/>
        <end position="69"/>
    </location>
</feature>
<dbReference type="RefSeq" id="WP_281044652.1">
    <property type="nucleotide sequence ID" value="NZ_JARYGZ010000001.1"/>
</dbReference>
<evidence type="ECO:0000313" key="3">
    <source>
        <dbReference type="Proteomes" id="UP001160625"/>
    </source>
</evidence>
<evidence type="ECO:0000256" key="1">
    <source>
        <dbReference type="SAM" id="MobiDB-lite"/>
    </source>
</evidence>
<organism evidence="2 3">
    <name type="scientific">Sphingomonas oryzagri</name>
    <dbReference type="NCBI Taxonomy" id="3042314"/>
    <lineage>
        <taxon>Bacteria</taxon>
        <taxon>Pseudomonadati</taxon>
        <taxon>Pseudomonadota</taxon>
        <taxon>Alphaproteobacteria</taxon>
        <taxon>Sphingomonadales</taxon>
        <taxon>Sphingomonadaceae</taxon>
        <taxon>Sphingomonas</taxon>
    </lineage>
</organism>
<name>A0ABT6N2C5_9SPHN</name>
<feature type="compositionally biased region" description="Basic and acidic residues" evidence="1">
    <location>
        <begin position="60"/>
        <end position="69"/>
    </location>
</feature>
<comment type="caution">
    <text evidence="2">The sequence shown here is derived from an EMBL/GenBank/DDBJ whole genome shotgun (WGS) entry which is preliminary data.</text>
</comment>
<gene>
    <name evidence="2" type="ORF">QGN17_11635</name>
</gene>
<proteinExistence type="predicted"/>
<keyword evidence="3" id="KW-1185">Reference proteome</keyword>
<protein>
    <submittedName>
        <fullName evidence="2">Uncharacterized protein</fullName>
    </submittedName>
</protein>
<evidence type="ECO:0000313" key="2">
    <source>
        <dbReference type="EMBL" id="MDH7639382.1"/>
    </source>
</evidence>
<dbReference type="Proteomes" id="UP001160625">
    <property type="component" value="Unassembled WGS sequence"/>
</dbReference>
<reference evidence="2" key="1">
    <citation type="submission" date="2023-04" db="EMBL/GenBank/DDBJ databases">
        <title>Sphingomonas sp. MAHUQ-71 isolated from rice field.</title>
        <authorList>
            <person name="Huq M.A."/>
        </authorList>
    </citation>
    <scope>NUCLEOTIDE SEQUENCE</scope>
    <source>
        <strain evidence="2">MAHUQ-71</strain>
    </source>
</reference>
<dbReference type="EMBL" id="JARYGZ010000001">
    <property type="protein sequence ID" value="MDH7639382.1"/>
    <property type="molecule type" value="Genomic_DNA"/>
</dbReference>